<keyword evidence="8" id="KW-0175">Coiled coil</keyword>
<feature type="coiled-coil region" evidence="8">
    <location>
        <begin position="25"/>
        <end position="135"/>
    </location>
</feature>
<evidence type="ECO:0000256" key="8">
    <source>
        <dbReference type="SAM" id="Coils"/>
    </source>
</evidence>
<evidence type="ECO:0000256" key="5">
    <source>
        <dbReference type="ARBA" id="ARBA00022884"/>
    </source>
</evidence>
<evidence type="ECO:0000256" key="2">
    <source>
        <dbReference type="ARBA" id="ARBA00022722"/>
    </source>
</evidence>
<keyword evidence="2 6" id="KW-0540">Nuclease</keyword>
<dbReference type="InterPro" id="IPR022711">
    <property type="entry name" value="RNase_Y_N"/>
</dbReference>
<dbReference type="InterPro" id="IPR017705">
    <property type="entry name" value="Ribonuclease_Y"/>
</dbReference>
<evidence type="ECO:0000256" key="3">
    <source>
        <dbReference type="ARBA" id="ARBA00022759"/>
    </source>
</evidence>
<dbReference type="Pfam" id="PF00013">
    <property type="entry name" value="KH_1"/>
    <property type="match status" value="1"/>
</dbReference>
<keyword evidence="5 6" id="KW-0694">RNA-binding</keyword>
<dbReference type="SMART" id="SM00471">
    <property type="entry name" value="HDc"/>
    <property type="match status" value="1"/>
</dbReference>
<comment type="similarity">
    <text evidence="6">Belongs to the RNase Y family.</text>
</comment>
<dbReference type="CDD" id="cd22431">
    <property type="entry name" value="KH-I_RNaseY"/>
    <property type="match status" value="1"/>
</dbReference>
<organism evidence="10 11">
    <name type="scientific">Parasediminibacterium paludis</name>
    <dbReference type="NCBI Taxonomy" id="908966"/>
    <lineage>
        <taxon>Bacteria</taxon>
        <taxon>Pseudomonadati</taxon>
        <taxon>Bacteroidota</taxon>
        <taxon>Chitinophagia</taxon>
        <taxon>Chitinophagales</taxon>
        <taxon>Chitinophagaceae</taxon>
        <taxon>Parasediminibacterium</taxon>
    </lineage>
</organism>
<evidence type="ECO:0000313" key="11">
    <source>
        <dbReference type="Proteomes" id="UP001595906"/>
    </source>
</evidence>
<dbReference type="InterPro" id="IPR006674">
    <property type="entry name" value="HD_domain"/>
</dbReference>
<keyword evidence="4 6" id="KW-0378">Hydrolase</keyword>
<keyword evidence="1" id="KW-0472">Membrane</keyword>
<reference evidence="11" key="1">
    <citation type="journal article" date="2019" name="Int. J. Syst. Evol. Microbiol.">
        <title>The Global Catalogue of Microorganisms (GCM) 10K type strain sequencing project: providing services to taxonomists for standard genome sequencing and annotation.</title>
        <authorList>
            <consortium name="The Broad Institute Genomics Platform"/>
            <consortium name="The Broad Institute Genome Sequencing Center for Infectious Disease"/>
            <person name="Wu L."/>
            <person name="Ma J."/>
        </authorList>
    </citation>
    <scope>NUCLEOTIDE SEQUENCE [LARGE SCALE GENOMIC DNA]</scope>
    <source>
        <strain evidence="11">CECT 8010</strain>
    </source>
</reference>
<dbReference type="SMART" id="SM00322">
    <property type="entry name" value="KH"/>
    <property type="match status" value="1"/>
</dbReference>
<dbReference type="RefSeq" id="WP_379014200.1">
    <property type="nucleotide sequence ID" value="NZ_JBHSDC010000022.1"/>
</dbReference>
<keyword evidence="3 6" id="KW-0255">Endonuclease</keyword>
<dbReference type="PROSITE" id="PS51831">
    <property type="entry name" value="HD"/>
    <property type="match status" value="1"/>
</dbReference>
<protein>
    <recommendedName>
        <fullName evidence="6 7">Ribonuclease Y</fullName>
        <shortName evidence="6">RNase Y</shortName>
        <ecNumber evidence="6 7">3.1.-.-</ecNumber>
    </recommendedName>
</protein>
<dbReference type="CDD" id="cd00077">
    <property type="entry name" value="HDc"/>
    <property type="match status" value="1"/>
</dbReference>
<dbReference type="InterPro" id="IPR036612">
    <property type="entry name" value="KH_dom_type_1_sf"/>
</dbReference>
<sequence length="519" mass="58297">MDYLVIIIGVLALIVGIVAGKFIFAKNTQQIVADAEVKANALLKEAELRAETLKKEKQLEAKEKFVQLKADYDRDVLERNKKIVESEARTKQKELAINQKEIALDKQIKENEVIKENLNKQIEVVNVKRTELEKHQEEHIRRLEKVAGLTAEEAKAQLIEGLRSQAISQALTIQQEIIEDAKLKANKEARKIVIQTIQRTAAEQTIENTVSVFNLETDEIKGQIIGREGRNIRALEAATGVDLIVDDTPEAIVLSSFDPLRREVARLSLQRLIADGRIHPARIEEVVEKTRKQLDEQVAEIGERTVIELGIHGLHKELIRMVGRMRFRSSYGQNLLMHSRETANLCGIMAAELGMNPKLAKRAGLLHDIGKVPDEETELSHALLGAKLAEKYGENPAIVNAIGAHHDEMEMQYVISPIIQACDAISGARPGARREIMQQYLQRIKDLENLALGYQGVEKAYAIQAGRELRVIVEAEKVNDGDSDKLSFEIAQKIQTEMTYPGQIKVTVIREKRAVNMAR</sequence>
<dbReference type="EMBL" id="JBHSDC010000022">
    <property type="protein sequence ID" value="MFC4232373.1"/>
    <property type="molecule type" value="Genomic_DNA"/>
</dbReference>
<name>A0ABV8PZ12_9BACT</name>
<dbReference type="InterPro" id="IPR004088">
    <property type="entry name" value="KH_dom_type_1"/>
</dbReference>
<feature type="domain" description="HD" evidence="9">
    <location>
        <begin position="335"/>
        <end position="428"/>
    </location>
</feature>
<dbReference type="Gene3D" id="1.10.3210.10">
    <property type="entry name" value="Hypothetical protein af1432"/>
    <property type="match status" value="1"/>
</dbReference>
<evidence type="ECO:0000256" key="4">
    <source>
        <dbReference type="ARBA" id="ARBA00022801"/>
    </source>
</evidence>
<dbReference type="InterPro" id="IPR006675">
    <property type="entry name" value="HDIG_dom"/>
</dbReference>
<dbReference type="EC" id="3.1.-.-" evidence="6 7"/>
<accession>A0ABV8PZ12</accession>
<dbReference type="InterPro" id="IPR003607">
    <property type="entry name" value="HD/PDEase_dom"/>
</dbReference>
<dbReference type="Pfam" id="PF01966">
    <property type="entry name" value="HD"/>
    <property type="match status" value="1"/>
</dbReference>
<evidence type="ECO:0000256" key="6">
    <source>
        <dbReference type="HAMAP-Rule" id="MF_00335"/>
    </source>
</evidence>
<dbReference type="NCBIfam" id="TIGR03319">
    <property type="entry name" value="RNase_Y"/>
    <property type="match status" value="1"/>
</dbReference>
<dbReference type="PANTHER" id="PTHR12826">
    <property type="entry name" value="RIBONUCLEASE Y"/>
    <property type="match status" value="1"/>
</dbReference>
<evidence type="ECO:0000259" key="9">
    <source>
        <dbReference type="PROSITE" id="PS51831"/>
    </source>
</evidence>
<comment type="caution">
    <text evidence="10">The sequence shown here is derived from an EMBL/GenBank/DDBJ whole genome shotgun (WGS) entry which is preliminary data.</text>
</comment>
<proteinExistence type="inferred from homology"/>
<gene>
    <name evidence="6 10" type="primary">rny</name>
    <name evidence="10" type="ORF">ACFOW1_10755</name>
</gene>
<keyword evidence="11" id="KW-1185">Reference proteome</keyword>
<dbReference type="NCBIfam" id="TIGR00277">
    <property type="entry name" value="HDIG"/>
    <property type="match status" value="1"/>
</dbReference>
<evidence type="ECO:0000256" key="1">
    <source>
        <dbReference type="ARBA" id="ARBA00022475"/>
    </source>
</evidence>
<dbReference type="PROSITE" id="PS50084">
    <property type="entry name" value="KH_TYPE_1"/>
    <property type="match status" value="1"/>
</dbReference>
<keyword evidence="1" id="KW-1003">Cell membrane</keyword>
<dbReference type="Pfam" id="PF12072">
    <property type="entry name" value="RNase_Y_N"/>
    <property type="match status" value="1"/>
</dbReference>
<evidence type="ECO:0000313" key="10">
    <source>
        <dbReference type="EMBL" id="MFC4232373.1"/>
    </source>
</evidence>
<dbReference type="Proteomes" id="UP001595906">
    <property type="component" value="Unassembled WGS sequence"/>
</dbReference>
<dbReference type="InterPro" id="IPR004087">
    <property type="entry name" value="KH_dom"/>
</dbReference>
<comment type="function">
    <text evidence="6">Endoribonuclease that initiates mRNA decay.</text>
</comment>
<evidence type="ECO:0000256" key="7">
    <source>
        <dbReference type="NCBIfam" id="TIGR03319"/>
    </source>
</evidence>
<dbReference type="SUPFAM" id="SSF109604">
    <property type="entry name" value="HD-domain/PDEase-like"/>
    <property type="match status" value="1"/>
</dbReference>
<dbReference type="PANTHER" id="PTHR12826:SF15">
    <property type="entry name" value="RIBONUCLEASE Y"/>
    <property type="match status" value="1"/>
</dbReference>
<dbReference type="HAMAP" id="MF_00335">
    <property type="entry name" value="RNase_Y"/>
    <property type="match status" value="1"/>
</dbReference>
<dbReference type="SUPFAM" id="SSF54791">
    <property type="entry name" value="Eukaryotic type KH-domain (KH-domain type I)"/>
    <property type="match status" value="1"/>
</dbReference>